<evidence type="ECO:0000313" key="2">
    <source>
        <dbReference type="EMBL" id="KAK8247263.1"/>
    </source>
</evidence>
<evidence type="ECO:0000256" key="1">
    <source>
        <dbReference type="SAM" id="MobiDB-lite"/>
    </source>
</evidence>
<feature type="region of interest" description="Disordered" evidence="1">
    <location>
        <begin position="266"/>
        <end position="294"/>
    </location>
</feature>
<keyword evidence="3" id="KW-1185">Reference proteome</keyword>
<comment type="caution">
    <text evidence="2">The sequence shown here is derived from an EMBL/GenBank/DDBJ whole genome shotgun (WGS) entry which is preliminary data.</text>
</comment>
<gene>
    <name evidence="2" type="ORF">HDK90DRAFT_539997</name>
</gene>
<accession>A0ABR1Z4F4</accession>
<dbReference type="EMBL" id="JBBWRZ010000001">
    <property type="protein sequence ID" value="KAK8247263.1"/>
    <property type="molecule type" value="Genomic_DNA"/>
</dbReference>
<name>A0ABR1Z4F4_9PEZI</name>
<dbReference type="Proteomes" id="UP001492380">
    <property type="component" value="Unassembled WGS sequence"/>
</dbReference>
<sequence length="332" mass="37257">MNPVSMPNLRARSPVRLPDPQETFIAPRIAKKPTASEVRFKRESQAMSKAGDRMIWTDGYHQMILRVAPLLAELSPTARLEATPKTVRKIERIGGTLIRILTGWNQRNVQLHKDMSLDVKGAATGATSLAVFLRMDTQLQNRAVSTKEACEANMATASVMQNFFQDWIGWKLTIGDMLEDDEAYFEVVTVEEQRVRSCLVCLRDRFNDVMLSAENAHAVAISLWEQLDELQAVQQEHEEEKVANKREQDKQQKPMRRLLSLLRYGKNGRRPKPVTISGSGHKSTHNLIEGSKGKVMHPDGGDKELNLAGLCLHPRLKSAPDLLAQSTTAGRD</sequence>
<protein>
    <submittedName>
        <fullName evidence="2">Uncharacterized protein</fullName>
    </submittedName>
</protein>
<reference evidence="2 3" key="1">
    <citation type="submission" date="2024-04" db="EMBL/GenBank/DDBJ databases">
        <title>Phyllosticta paracitricarpa is synonymous to the EU quarantine fungus P. citricarpa based on phylogenomic analyses.</title>
        <authorList>
            <consortium name="Lawrence Berkeley National Laboratory"/>
            <person name="Van Ingen-Buijs V.A."/>
            <person name="Van Westerhoven A.C."/>
            <person name="Haridas S."/>
            <person name="Skiadas P."/>
            <person name="Martin F."/>
            <person name="Groenewald J.Z."/>
            <person name="Crous P.W."/>
            <person name="Seidl M.F."/>
        </authorList>
    </citation>
    <scope>NUCLEOTIDE SEQUENCE [LARGE SCALE GENOMIC DNA]</scope>
    <source>
        <strain evidence="2 3">CBS 123374</strain>
    </source>
</reference>
<organism evidence="2 3">
    <name type="scientific">Phyllosticta capitalensis</name>
    <dbReference type="NCBI Taxonomy" id="121624"/>
    <lineage>
        <taxon>Eukaryota</taxon>
        <taxon>Fungi</taxon>
        <taxon>Dikarya</taxon>
        <taxon>Ascomycota</taxon>
        <taxon>Pezizomycotina</taxon>
        <taxon>Dothideomycetes</taxon>
        <taxon>Dothideomycetes incertae sedis</taxon>
        <taxon>Botryosphaeriales</taxon>
        <taxon>Phyllostictaceae</taxon>
        <taxon>Phyllosticta</taxon>
    </lineage>
</organism>
<evidence type="ECO:0000313" key="3">
    <source>
        <dbReference type="Proteomes" id="UP001492380"/>
    </source>
</evidence>
<proteinExistence type="predicted"/>